<feature type="compositionally biased region" description="Basic and acidic residues" evidence="1">
    <location>
        <begin position="159"/>
        <end position="187"/>
    </location>
</feature>
<organism evidence="2 3">
    <name type="scientific">Chiloscyllium punctatum</name>
    <name type="common">Brownbanded bambooshark</name>
    <name type="synonym">Hemiscyllium punctatum</name>
    <dbReference type="NCBI Taxonomy" id="137246"/>
    <lineage>
        <taxon>Eukaryota</taxon>
        <taxon>Metazoa</taxon>
        <taxon>Chordata</taxon>
        <taxon>Craniata</taxon>
        <taxon>Vertebrata</taxon>
        <taxon>Chondrichthyes</taxon>
        <taxon>Elasmobranchii</taxon>
        <taxon>Galeomorphii</taxon>
        <taxon>Galeoidea</taxon>
        <taxon>Orectolobiformes</taxon>
        <taxon>Hemiscylliidae</taxon>
        <taxon>Chiloscyllium</taxon>
    </lineage>
</organism>
<feature type="compositionally biased region" description="Polar residues" evidence="1">
    <location>
        <begin position="117"/>
        <end position="134"/>
    </location>
</feature>
<dbReference type="InterPro" id="IPR026115">
    <property type="entry name" value="NABC1"/>
</dbReference>
<dbReference type="GO" id="GO:0042552">
    <property type="term" value="P:myelination"/>
    <property type="evidence" value="ECO:0007669"/>
    <property type="project" value="TreeGrafter"/>
</dbReference>
<feature type="compositionally biased region" description="Basic and acidic residues" evidence="1">
    <location>
        <begin position="367"/>
        <end position="382"/>
    </location>
</feature>
<feature type="compositionally biased region" description="Basic and acidic residues" evidence="1">
    <location>
        <begin position="287"/>
        <end position="342"/>
    </location>
</feature>
<dbReference type="OrthoDB" id="8962384at2759"/>
<feature type="compositionally biased region" description="Polar residues" evidence="1">
    <location>
        <begin position="232"/>
        <end position="254"/>
    </location>
</feature>
<feature type="compositionally biased region" description="Low complexity" evidence="1">
    <location>
        <begin position="141"/>
        <end position="157"/>
    </location>
</feature>
<feature type="compositionally biased region" description="Basic and acidic residues" evidence="1">
    <location>
        <begin position="444"/>
        <end position="476"/>
    </location>
</feature>
<feature type="compositionally biased region" description="Polar residues" evidence="1">
    <location>
        <begin position="188"/>
        <end position="200"/>
    </location>
</feature>
<accession>A0A401S9B9</accession>
<feature type="compositionally biased region" description="Basic and acidic residues" evidence="1">
    <location>
        <begin position="69"/>
        <end position="87"/>
    </location>
</feature>
<dbReference type="AlphaFoldDB" id="A0A401S9B9"/>
<evidence type="ECO:0008006" key="4">
    <source>
        <dbReference type="Google" id="ProtNLM"/>
    </source>
</evidence>
<dbReference type="STRING" id="137246.A0A401S9B9"/>
<dbReference type="OMA" id="SASVPHH"/>
<proteinExistence type="predicted"/>
<feature type="compositionally biased region" description="Basic and acidic residues" evidence="1">
    <location>
        <begin position="255"/>
        <end position="271"/>
    </location>
</feature>
<feature type="compositionally biased region" description="Basic and acidic residues" evidence="1">
    <location>
        <begin position="212"/>
        <end position="231"/>
    </location>
</feature>
<reference evidence="2 3" key="1">
    <citation type="journal article" date="2018" name="Nat. Ecol. Evol.">
        <title>Shark genomes provide insights into elasmobranch evolution and the origin of vertebrates.</title>
        <authorList>
            <person name="Hara Y"/>
            <person name="Yamaguchi K"/>
            <person name="Onimaru K"/>
            <person name="Kadota M"/>
            <person name="Koyanagi M"/>
            <person name="Keeley SD"/>
            <person name="Tatsumi K"/>
            <person name="Tanaka K"/>
            <person name="Motone F"/>
            <person name="Kageyama Y"/>
            <person name="Nozu R"/>
            <person name="Adachi N"/>
            <person name="Nishimura O"/>
            <person name="Nakagawa R"/>
            <person name="Tanegashima C"/>
            <person name="Kiyatake I"/>
            <person name="Matsumoto R"/>
            <person name="Murakumo K"/>
            <person name="Nishida K"/>
            <person name="Terakita A"/>
            <person name="Kuratani S"/>
            <person name="Sato K"/>
            <person name="Hyodo S Kuraku.S."/>
        </authorList>
    </citation>
    <scope>NUCLEOTIDE SEQUENCE [LARGE SCALE GENOMIC DNA]</scope>
</reference>
<dbReference type="PANTHER" id="PTHR15016:SF6">
    <property type="entry name" value="BREAST CARCINOMA-AMPLIFIED SEQUENCE 1"/>
    <property type="match status" value="1"/>
</dbReference>
<evidence type="ECO:0000313" key="3">
    <source>
        <dbReference type="Proteomes" id="UP000287033"/>
    </source>
</evidence>
<keyword evidence="3" id="KW-1185">Reference proteome</keyword>
<evidence type="ECO:0000313" key="2">
    <source>
        <dbReference type="EMBL" id="GCC26992.1"/>
    </source>
</evidence>
<dbReference type="PANTHER" id="PTHR15016">
    <property type="entry name" value="BREAST CARCINOMA-AMPLIFIED SEQUENCE 1"/>
    <property type="match status" value="1"/>
</dbReference>
<dbReference type="Proteomes" id="UP000287033">
    <property type="component" value="Unassembled WGS sequence"/>
</dbReference>
<gene>
    <name evidence="2" type="ORF">chiPu_0005413</name>
</gene>
<feature type="compositionally biased region" description="Polar residues" evidence="1">
    <location>
        <begin position="19"/>
        <end position="36"/>
    </location>
</feature>
<sequence length="564" mass="61253">MGNTTSHEPLDESGAEFSVSEQTLTETPTEIVQNGPTLEKPNSVENKSDAVDSGADVKQDTGTYTSEATMEKHANTNAEEKEIEKSAKTVSKSRFSMAFSRSVPGRTNDPSPGPLSGTATLQTNQESVSVNTASVDKVNLQESSTQRQQQQPATESSDAPEHAVNETKQKEVSFFEKLFKQGDKGKQQNENQGNLKTAGSQDPVAADSEATELIHRLDNVEHYLETGDSNKDYTTPSHGNKVSQNSTSKSSKNLQEPEKDNKVDTPADDKSVMNFFKTLVTPTKSSSKAELDSQQTSDDKKKVSVEQKEAAAKSHKSEQKAADQEITKTNDAEFLDKAKLEKTPTQSPFGKLFKQKTSKEVPQVSAIRKDEQETLPAEKSDKITSQSQKRLSKQEDACPESAQQLKTEEEVKPTKKGFLNFFKQTSVKEDEKHADSMGSTVKGSEAKDSSLADDLAKKGVETRENTPAKKGKDNSKQKKSATEGNQAEPQRAKSMEDLPPAQQQNAASVPIPNGNNIKVKGTPGKGLEKKQSFGVFLKQLGGKKTADVAVQTDPVVISPAGKTK</sequence>
<comment type="caution">
    <text evidence="2">The sequence shown here is derived from an EMBL/GenBank/DDBJ whole genome shotgun (WGS) entry which is preliminary data.</text>
</comment>
<protein>
    <recommendedName>
        <fullName evidence="4">Breast carcinoma amplified sequence 1</fullName>
    </recommendedName>
</protein>
<feature type="region of interest" description="Disordered" evidence="1">
    <location>
        <begin position="1"/>
        <end position="528"/>
    </location>
</feature>
<dbReference type="EMBL" id="BEZZ01000146">
    <property type="protein sequence ID" value="GCC26992.1"/>
    <property type="molecule type" value="Genomic_DNA"/>
</dbReference>
<evidence type="ECO:0000256" key="1">
    <source>
        <dbReference type="SAM" id="MobiDB-lite"/>
    </source>
</evidence>
<feature type="compositionally biased region" description="Basic and acidic residues" evidence="1">
    <location>
        <begin position="46"/>
        <end position="59"/>
    </location>
</feature>
<name>A0A401S9B9_CHIPU</name>
<feature type="compositionally biased region" description="Basic and acidic residues" evidence="1">
    <location>
        <begin position="426"/>
        <end position="435"/>
    </location>
</feature>